<evidence type="ECO:0000313" key="1">
    <source>
        <dbReference type="EMBL" id="OHA20941.1"/>
    </source>
</evidence>
<gene>
    <name evidence="1" type="ORF">A2W52_00900</name>
</gene>
<reference evidence="1 2" key="1">
    <citation type="journal article" date="2016" name="Nat. Commun.">
        <title>Thousands of microbial genomes shed light on interconnected biogeochemical processes in an aquifer system.</title>
        <authorList>
            <person name="Anantharaman K."/>
            <person name="Brown C.T."/>
            <person name="Hug L.A."/>
            <person name="Sharon I."/>
            <person name="Castelle C.J."/>
            <person name="Probst A.J."/>
            <person name="Thomas B.C."/>
            <person name="Singh A."/>
            <person name="Wilkins M.J."/>
            <person name="Karaoz U."/>
            <person name="Brodie E.L."/>
            <person name="Williams K.H."/>
            <person name="Hubbard S.S."/>
            <person name="Banfield J.F."/>
        </authorList>
    </citation>
    <scope>NUCLEOTIDE SEQUENCE [LARGE SCALE GENOMIC DNA]</scope>
</reference>
<sequence>MKNGKTITICSSASFYRQVLEAEEKLRSAGFNVLIPDTARRMQQSGNFEVSAYKTWYSNDSHWGKKTELMKNHFAKVMEGDAMLVLNFEKNCVVGYIGGNVLMEMVLAFHYQKPIYVLYPVDATLPLYEEVLGMRPIFLNGILEKIWR</sequence>
<evidence type="ECO:0000313" key="2">
    <source>
        <dbReference type="Proteomes" id="UP000176493"/>
    </source>
</evidence>
<accession>A0A1G2MD49</accession>
<proteinExistence type="predicted"/>
<protein>
    <recommendedName>
        <fullName evidence="3">Maf-like protein</fullName>
    </recommendedName>
</protein>
<dbReference type="Proteomes" id="UP000176493">
    <property type="component" value="Unassembled WGS sequence"/>
</dbReference>
<comment type="caution">
    <text evidence="1">The sequence shown here is derived from an EMBL/GenBank/DDBJ whole genome shotgun (WGS) entry which is preliminary data.</text>
</comment>
<organism evidence="1 2">
    <name type="scientific">Candidatus Taylorbacteria bacterium RIFCSPHIGHO2_02_49_25</name>
    <dbReference type="NCBI Taxonomy" id="1802305"/>
    <lineage>
        <taxon>Bacteria</taxon>
        <taxon>Candidatus Tayloriibacteriota</taxon>
    </lineage>
</organism>
<name>A0A1G2MD49_9BACT</name>
<dbReference type="EMBL" id="MHRJ01000055">
    <property type="protein sequence ID" value="OHA20941.1"/>
    <property type="molecule type" value="Genomic_DNA"/>
</dbReference>
<dbReference type="AlphaFoldDB" id="A0A1G2MD49"/>
<evidence type="ECO:0008006" key="3">
    <source>
        <dbReference type="Google" id="ProtNLM"/>
    </source>
</evidence>